<evidence type="ECO:0000313" key="4">
    <source>
        <dbReference type="Proteomes" id="UP000541535"/>
    </source>
</evidence>
<dbReference type="NCBIfam" id="TIGR02595">
    <property type="entry name" value="PEP_CTERM"/>
    <property type="match status" value="1"/>
</dbReference>
<sequence>MMTYFKTAALALLLCAASAQADVQRIEQRSGFNQLGKISQSSNFDDFTGSYNYPGYGFTRGDVSYVSDENLIVGSGAAHGIGSLRPVMSNEYWSPISGSIAQSYTLFGFDAAVSAGTVDLSITTNLARYHFKGLALPDGSSSFGFLGFRATAGEYFTGFELRSQGDGYLAGITDVTLGNVSAVPEPATPALLLTGLSLLAFLRRRQS</sequence>
<name>A0A7W5BE26_9BURK</name>
<accession>A0A7W5BE26</accession>
<keyword evidence="4" id="KW-1185">Reference proteome</keyword>
<reference evidence="3 4" key="1">
    <citation type="submission" date="2020-08" db="EMBL/GenBank/DDBJ databases">
        <title>Genomic Encyclopedia of Type Strains, Phase III (KMG-III): the genomes of soil and plant-associated and newly described type strains.</title>
        <authorList>
            <person name="Whitman W."/>
        </authorList>
    </citation>
    <scope>NUCLEOTIDE SEQUENCE [LARGE SCALE GENOMIC DNA]</scope>
    <source>
        <strain evidence="3 4">CECT 8897</strain>
    </source>
</reference>
<proteinExistence type="predicted"/>
<comment type="caution">
    <text evidence="3">The sequence shown here is derived from an EMBL/GenBank/DDBJ whole genome shotgun (WGS) entry which is preliminary data.</text>
</comment>
<organism evidence="3 4">
    <name type="scientific">Pseudoduganella violacea</name>
    <dbReference type="NCBI Taxonomy" id="1715466"/>
    <lineage>
        <taxon>Bacteria</taxon>
        <taxon>Pseudomonadati</taxon>
        <taxon>Pseudomonadota</taxon>
        <taxon>Betaproteobacteria</taxon>
        <taxon>Burkholderiales</taxon>
        <taxon>Oxalobacteraceae</taxon>
        <taxon>Telluria group</taxon>
        <taxon>Pseudoduganella</taxon>
    </lineage>
</organism>
<dbReference type="EMBL" id="JACHXD010000017">
    <property type="protein sequence ID" value="MBB3121512.1"/>
    <property type="molecule type" value="Genomic_DNA"/>
</dbReference>
<evidence type="ECO:0000259" key="2">
    <source>
        <dbReference type="Pfam" id="PF07589"/>
    </source>
</evidence>
<feature type="domain" description="Ice-binding protein C-terminal" evidence="2">
    <location>
        <begin position="182"/>
        <end position="205"/>
    </location>
</feature>
<protein>
    <recommendedName>
        <fullName evidence="2">Ice-binding protein C-terminal domain-containing protein</fullName>
    </recommendedName>
</protein>
<evidence type="ECO:0000256" key="1">
    <source>
        <dbReference type="SAM" id="SignalP"/>
    </source>
</evidence>
<feature type="chain" id="PRO_5030746036" description="Ice-binding protein C-terminal domain-containing protein" evidence="1">
    <location>
        <begin position="22"/>
        <end position="207"/>
    </location>
</feature>
<keyword evidence="1" id="KW-0732">Signal</keyword>
<dbReference type="AlphaFoldDB" id="A0A7W5BE26"/>
<dbReference type="Proteomes" id="UP000541535">
    <property type="component" value="Unassembled WGS sequence"/>
</dbReference>
<feature type="signal peptide" evidence="1">
    <location>
        <begin position="1"/>
        <end position="21"/>
    </location>
</feature>
<dbReference type="RefSeq" id="WP_183443219.1">
    <property type="nucleotide sequence ID" value="NZ_JACHXD010000017.1"/>
</dbReference>
<dbReference type="Pfam" id="PF07589">
    <property type="entry name" value="PEP-CTERM"/>
    <property type="match status" value="1"/>
</dbReference>
<dbReference type="InterPro" id="IPR013424">
    <property type="entry name" value="Ice-binding_C"/>
</dbReference>
<gene>
    <name evidence="3" type="ORF">FHS03_004590</name>
</gene>
<evidence type="ECO:0000313" key="3">
    <source>
        <dbReference type="EMBL" id="MBB3121512.1"/>
    </source>
</evidence>